<comment type="caution">
    <text evidence="1">The sequence shown here is derived from an EMBL/GenBank/DDBJ whole genome shotgun (WGS) entry which is preliminary data.</text>
</comment>
<accession>A0A4R8A7A7</accession>
<evidence type="ECO:0000313" key="1">
    <source>
        <dbReference type="EMBL" id="TDW26369.1"/>
    </source>
</evidence>
<protein>
    <submittedName>
        <fullName evidence="1">Uncharacterized protein</fullName>
    </submittedName>
</protein>
<keyword evidence="2" id="KW-1185">Reference proteome</keyword>
<sequence>MTDRYEEIFKKYKDELRYYLDNDNREINYQNSLIMPYLRELIDMNNDIQNNDIRVVDVSTLYKNWDNRDTFDRGKIAKHYTPDLLIARKWNIKNKDSVDIDYLALIEIKVPTAKDLYHTKLEVNEYCEINKTVILTDGFVWSFYENKKTVKEIDLFNLSSKICKHKESKRELLNKIDVNGKDNNWQELCDYIRSNVLRKDS</sequence>
<proteinExistence type="predicted"/>
<organism evidence="1 2">
    <name type="scientific">Breznakia blatticola</name>
    <dbReference type="NCBI Taxonomy" id="1754012"/>
    <lineage>
        <taxon>Bacteria</taxon>
        <taxon>Bacillati</taxon>
        <taxon>Bacillota</taxon>
        <taxon>Erysipelotrichia</taxon>
        <taxon>Erysipelotrichales</taxon>
        <taxon>Erysipelotrichaceae</taxon>
        <taxon>Breznakia</taxon>
    </lineage>
</organism>
<dbReference type="EMBL" id="SODD01000001">
    <property type="protein sequence ID" value="TDW26369.1"/>
    <property type="molecule type" value="Genomic_DNA"/>
</dbReference>
<evidence type="ECO:0000313" key="2">
    <source>
        <dbReference type="Proteomes" id="UP000294743"/>
    </source>
</evidence>
<reference evidence="1 2" key="1">
    <citation type="submission" date="2019-03" db="EMBL/GenBank/DDBJ databases">
        <title>Genomic Encyclopedia of Type Strains, Phase IV (KMG-IV): sequencing the most valuable type-strain genomes for metagenomic binning, comparative biology and taxonomic classification.</title>
        <authorList>
            <person name="Goeker M."/>
        </authorList>
    </citation>
    <scope>NUCLEOTIDE SEQUENCE [LARGE SCALE GENOMIC DNA]</scope>
    <source>
        <strain evidence="1 2">DSM 28867</strain>
    </source>
</reference>
<gene>
    <name evidence="1" type="ORF">EDD63_10184</name>
</gene>
<dbReference type="OrthoDB" id="2973620at2"/>
<dbReference type="RefSeq" id="WP_134167337.1">
    <property type="nucleotide sequence ID" value="NZ_SODD01000001.1"/>
</dbReference>
<dbReference type="AlphaFoldDB" id="A0A4R8A7A7"/>
<dbReference type="Proteomes" id="UP000294743">
    <property type="component" value="Unassembled WGS sequence"/>
</dbReference>
<name>A0A4R8A7A7_9FIRM</name>